<name>A0A7C4GBP8_9BACT</name>
<organism evidence="2">
    <name type="scientific">Fervidobacterium thailandense</name>
    <dbReference type="NCBI Taxonomy" id="1008305"/>
    <lineage>
        <taxon>Bacteria</taxon>
        <taxon>Thermotogati</taxon>
        <taxon>Thermotogota</taxon>
        <taxon>Thermotogae</taxon>
        <taxon>Thermotogales</taxon>
        <taxon>Fervidobacteriaceae</taxon>
        <taxon>Fervidobacterium</taxon>
    </lineage>
</organism>
<dbReference type="GO" id="GO:0005524">
    <property type="term" value="F:ATP binding"/>
    <property type="evidence" value="ECO:0007669"/>
    <property type="project" value="InterPro"/>
</dbReference>
<accession>A0A7C4GBP8</accession>
<dbReference type="SUPFAM" id="SSF56112">
    <property type="entry name" value="Protein kinase-like (PK-like)"/>
    <property type="match status" value="1"/>
</dbReference>
<reference evidence="2" key="1">
    <citation type="journal article" date="2020" name="mSystems">
        <title>Genome- and Community-Level Interaction Insights into Carbon Utilization and Element Cycling Functions of Hydrothermarchaeota in Hydrothermal Sediment.</title>
        <authorList>
            <person name="Zhou Z."/>
            <person name="Liu Y."/>
            <person name="Xu W."/>
            <person name="Pan J."/>
            <person name="Luo Z.H."/>
            <person name="Li M."/>
        </authorList>
    </citation>
    <scope>NUCLEOTIDE SEQUENCE [LARGE SCALE GENOMIC DNA]</scope>
    <source>
        <strain evidence="2">SpSt-609</strain>
    </source>
</reference>
<dbReference type="GO" id="GO:0004672">
    <property type="term" value="F:protein kinase activity"/>
    <property type="evidence" value="ECO:0007669"/>
    <property type="project" value="InterPro"/>
</dbReference>
<protein>
    <recommendedName>
        <fullName evidence="1">Protein kinase domain-containing protein</fullName>
    </recommendedName>
</protein>
<dbReference type="EMBL" id="DSZY01000027">
    <property type="protein sequence ID" value="HGU40612.1"/>
    <property type="molecule type" value="Genomic_DNA"/>
</dbReference>
<evidence type="ECO:0000259" key="1">
    <source>
        <dbReference type="PROSITE" id="PS50011"/>
    </source>
</evidence>
<comment type="caution">
    <text evidence="2">The sequence shown here is derived from an EMBL/GenBank/DDBJ whole genome shotgun (WGS) entry which is preliminary data.</text>
</comment>
<gene>
    <name evidence="2" type="ORF">ENT77_05385</name>
</gene>
<feature type="domain" description="Protein kinase" evidence="1">
    <location>
        <begin position="1"/>
        <end position="323"/>
    </location>
</feature>
<dbReference type="PROSITE" id="PS50011">
    <property type="entry name" value="PROTEIN_KINASE_DOM"/>
    <property type="match status" value="1"/>
</dbReference>
<sequence length="323" mass="37207">MNLEEITNHVDFETVGYQVLNDEEAQDVFFHMNRASDTFLQIPVRKNYLQTVRLVASLPKLDKELGPEDVIFKELVMERMARVCNVVFDNHFPEIVDFFTVSLKGKGMKVPVLVSEHIKGKNLHLAIKSNYLALTKNGDIFDPVKREKAPINLRRVKYIVRELLKVQKTLYSHGLLHFGVIPEHVILQIDDIVRLRGLRFVVKVSNGLLTDVAITDVKKYGPIFIKYYSPNSLLEYIKSGGKRDVNGFEVVAFQMARLVFDLTTKGKYRNVEFTSELVSKAEYYVKPLQIMHVKYVIGNLLKDGQKFDSLTRIDNILEDLPEF</sequence>
<proteinExistence type="predicted"/>
<dbReference type="AlphaFoldDB" id="A0A7C4GBP8"/>
<dbReference type="InterPro" id="IPR011009">
    <property type="entry name" value="Kinase-like_dom_sf"/>
</dbReference>
<dbReference type="InterPro" id="IPR000719">
    <property type="entry name" value="Prot_kinase_dom"/>
</dbReference>
<evidence type="ECO:0000313" key="2">
    <source>
        <dbReference type="EMBL" id="HGU40612.1"/>
    </source>
</evidence>